<accession>A0A917W3S7</accession>
<feature type="transmembrane region" description="Helical" evidence="8">
    <location>
        <begin position="343"/>
        <end position="364"/>
    </location>
</feature>
<evidence type="ECO:0000256" key="5">
    <source>
        <dbReference type="ARBA" id="ARBA00022989"/>
    </source>
</evidence>
<keyword evidence="10" id="KW-1185">Reference proteome</keyword>
<name>A0A917W3S7_9ACTN</name>
<reference evidence="9" key="1">
    <citation type="journal article" date="2014" name="Int. J. Syst. Evol. Microbiol.">
        <title>Complete genome sequence of Corynebacterium casei LMG S-19264T (=DSM 44701T), isolated from a smear-ripened cheese.</title>
        <authorList>
            <consortium name="US DOE Joint Genome Institute (JGI-PGF)"/>
            <person name="Walter F."/>
            <person name="Albersmeier A."/>
            <person name="Kalinowski J."/>
            <person name="Ruckert C."/>
        </authorList>
    </citation>
    <scope>NUCLEOTIDE SEQUENCE</scope>
    <source>
        <strain evidence="9">CGMCC 4.7306</strain>
    </source>
</reference>
<comment type="caution">
    <text evidence="9">The sequence shown here is derived from an EMBL/GenBank/DDBJ whole genome shotgun (WGS) entry which is preliminary data.</text>
</comment>
<dbReference type="Pfam" id="PF13440">
    <property type="entry name" value="Polysacc_synt_3"/>
    <property type="match status" value="1"/>
</dbReference>
<evidence type="ECO:0000256" key="7">
    <source>
        <dbReference type="SAM" id="MobiDB-lite"/>
    </source>
</evidence>
<evidence type="ECO:0000256" key="2">
    <source>
        <dbReference type="ARBA" id="ARBA00007430"/>
    </source>
</evidence>
<evidence type="ECO:0000256" key="8">
    <source>
        <dbReference type="SAM" id="Phobius"/>
    </source>
</evidence>
<dbReference type="InterPro" id="IPR050833">
    <property type="entry name" value="Poly_Biosynth_Transport"/>
</dbReference>
<feature type="transmembrane region" description="Helical" evidence="8">
    <location>
        <begin position="127"/>
        <end position="147"/>
    </location>
</feature>
<evidence type="ECO:0000256" key="1">
    <source>
        <dbReference type="ARBA" id="ARBA00004651"/>
    </source>
</evidence>
<keyword evidence="3" id="KW-1003">Cell membrane</keyword>
<feature type="transmembrane region" description="Helical" evidence="8">
    <location>
        <begin position="459"/>
        <end position="479"/>
    </location>
</feature>
<evidence type="ECO:0000313" key="10">
    <source>
        <dbReference type="Proteomes" id="UP000613840"/>
    </source>
</evidence>
<evidence type="ECO:0000256" key="6">
    <source>
        <dbReference type="ARBA" id="ARBA00023136"/>
    </source>
</evidence>
<dbReference type="PANTHER" id="PTHR30250:SF10">
    <property type="entry name" value="LIPOPOLYSACCHARIDE BIOSYNTHESIS PROTEIN WZXC"/>
    <property type="match status" value="1"/>
</dbReference>
<comment type="similarity">
    <text evidence="2">Belongs to the polysaccharide synthase family.</text>
</comment>
<dbReference type="Proteomes" id="UP000613840">
    <property type="component" value="Unassembled WGS sequence"/>
</dbReference>
<reference evidence="9" key="2">
    <citation type="submission" date="2020-09" db="EMBL/GenBank/DDBJ databases">
        <authorList>
            <person name="Sun Q."/>
            <person name="Zhou Y."/>
        </authorList>
    </citation>
    <scope>NUCLEOTIDE SEQUENCE</scope>
    <source>
        <strain evidence="9">CGMCC 4.7306</strain>
    </source>
</reference>
<feature type="region of interest" description="Disordered" evidence="7">
    <location>
        <begin position="1"/>
        <end position="22"/>
    </location>
</feature>
<evidence type="ECO:0000313" key="9">
    <source>
        <dbReference type="EMBL" id="GGL59389.1"/>
    </source>
</evidence>
<feature type="transmembrane region" description="Helical" evidence="8">
    <location>
        <begin position="196"/>
        <end position="214"/>
    </location>
</feature>
<keyword evidence="5 8" id="KW-1133">Transmembrane helix</keyword>
<dbReference type="EMBL" id="BMMZ01000003">
    <property type="protein sequence ID" value="GGL59389.1"/>
    <property type="molecule type" value="Genomic_DNA"/>
</dbReference>
<feature type="compositionally biased region" description="Polar residues" evidence="7">
    <location>
        <begin position="1"/>
        <end position="16"/>
    </location>
</feature>
<protein>
    <submittedName>
        <fullName evidence="9">Lipopolysaccharide biosynthesis protein</fullName>
    </submittedName>
</protein>
<organism evidence="9 10">
    <name type="scientific">Microlunatus endophyticus</name>
    <dbReference type="NCBI Taxonomy" id="1716077"/>
    <lineage>
        <taxon>Bacteria</taxon>
        <taxon>Bacillati</taxon>
        <taxon>Actinomycetota</taxon>
        <taxon>Actinomycetes</taxon>
        <taxon>Propionibacteriales</taxon>
        <taxon>Propionibacteriaceae</taxon>
        <taxon>Microlunatus</taxon>
    </lineage>
</organism>
<dbReference type="AlphaFoldDB" id="A0A917W3S7"/>
<keyword evidence="4 8" id="KW-0812">Transmembrane</keyword>
<dbReference type="GO" id="GO:0005886">
    <property type="term" value="C:plasma membrane"/>
    <property type="evidence" value="ECO:0007669"/>
    <property type="project" value="UniProtKB-SubCell"/>
</dbReference>
<feature type="transmembrane region" description="Helical" evidence="8">
    <location>
        <begin position="308"/>
        <end position="331"/>
    </location>
</feature>
<keyword evidence="6 8" id="KW-0472">Membrane</keyword>
<feature type="transmembrane region" description="Helical" evidence="8">
    <location>
        <begin position="100"/>
        <end position="121"/>
    </location>
</feature>
<proteinExistence type="inferred from homology"/>
<dbReference type="CDD" id="cd13127">
    <property type="entry name" value="MATE_tuaB_like"/>
    <property type="match status" value="1"/>
</dbReference>
<evidence type="ECO:0000256" key="3">
    <source>
        <dbReference type="ARBA" id="ARBA00022475"/>
    </source>
</evidence>
<sequence length="499" mass="52607">MSTQMSNTTEGSTSGAPDSGDLGRRAARGASVVYLGQGARLLLQVASTAVLARLLSPTDYGLLAMVMAVVGVGEIFRDFGLSTAAIQADSLNQGQRATLFWLNTGIGAVLTGVALLGAPLIARGFGYPELVGMTHALAFTFLLNGMAAQYRAHLVRDLRFTTTTVRDVISQVLGVVVAIGAALLGAGYWALVAQQLVQAGVGLLILVSATRWLPLRPGPIRAVRPMIHYGWNLAASQLVAYMNSNVDTLTVSFRFGAAPLGIYSRGFQLLMRPLGQLRGPTNNIAVPVLSRLRADPNRANGYVVKGQVIFGYTLVPGMALVFAAATPIVMIFLGRQWGQTGPIVAALACAGAFETLAYVGSWVYQARGLTPQLFRYSLMSLAIKIVCVVGGSQFGLLGVAVGYAIAPGLAWPLSLWWLGRLTDLPKRQLWLGAGRILACAVPAALVGRLMVDLLHTSSLVQALAAAAAVGVVYAAALLVKPIRRDVSEVFAVARKALAR</sequence>
<evidence type="ECO:0000256" key="4">
    <source>
        <dbReference type="ARBA" id="ARBA00022692"/>
    </source>
</evidence>
<comment type="subcellular location">
    <subcellularLocation>
        <location evidence="1">Cell membrane</location>
        <topology evidence="1">Multi-pass membrane protein</topology>
    </subcellularLocation>
</comment>
<dbReference type="RefSeq" id="WP_188894781.1">
    <property type="nucleotide sequence ID" value="NZ_BMMZ01000003.1"/>
</dbReference>
<gene>
    <name evidence="9" type="ORF">GCM10011575_17420</name>
</gene>
<feature type="transmembrane region" description="Helical" evidence="8">
    <location>
        <begin position="168"/>
        <end position="190"/>
    </location>
</feature>
<dbReference type="PANTHER" id="PTHR30250">
    <property type="entry name" value="PST FAMILY PREDICTED COLANIC ACID TRANSPORTER"/>
    <property type="match status" value="1"/>
</dbReference>